<feature type="transmembrane region" description="Helical" evidence="1">
    <location>
        <begin position="20"/>
        <end position="43"/>
    </location>
</feature>
<dbReference type="InterPro" id="IPR002881">
    <property type="entry name" value="DUF58"/>
</dbReference>
<evidence type="ECO:0000259" key="2">
    <source>
        <dbReference type="Pfam" id="PF01882"/>
    </source>
</evidence>
<dbReference type="Pfam" id="PF01882">
    <property type="entry name" value="DUF58"/>
    <property type="match status" value="1"/>
</dbReference>
<name>A0A7C1JB19_9CHLR</name>
<evidence type="ECO:0000256" key="1">
    <source>
        <dbReference type="SAM" id="Phobius"/>
    </source>
</evidence>
<sequence length="451" mass="49884">MAVRSAQRISWRDRWRMHIWSRGLPAGVAIEARTVWPLLLLPFALFGQLVTPHPVWVTLLTSIVGVYAIGYAWVREQAQRIRLTRRRTGTILVAGDSLQEEFAVYNESGLPLLWASFVDASDLPGYAPGVVVACGARSEYRWKTEAVCERRGVFQLGPHSLEMGDPFGLFRGVQRYDSFDRLLIYPRVVQLPEVALPRGAADGHTRRRRSLAGARPAASVRDYVPGDSLRLVHWRTTAHRGRLTTKELELEPSGDVWIVLDLDAAVQRGEGAESTLEYSIMLAASMAAEMVSGRERRAVGLLTVSGEDAITLAPQPGQAQLWAIMAALAPARPSATPLHALLQRSLPLLGRRHTLVVVTPSLGDHAPLWIAELVRAGRQGLFSSVLAVAAPEQSMHVDECLALLTRLDIPHQLLRTDLRLRAALTYRRRRKVIRTTPTGGAFTVEVEEEVG</sequence>
<accession>A0A7C1JB19</accession>
<dbReference type="PANTHER" id="PTHR34351">
    <property type="entry name" value="SLR1927 PROTEIN-RELATED"/>
    <property type="match status" value="1"/>
</dbReference>
<gene>
    <name evidence="3" type="ORF">ENQ20_10395</name>
</gene>
<feature type="transmembrane region" description="Helical" evidence="1">
    <location>
        <begin position="55"/>
        <end position="74"/>
    </location>
</feature>
<organism evidence="3">
    <name type="scientific">Caldilinea aerophila</name>
    <dbReference type="NCBI Taxonomy" id="133453"/>
    <lineage>
        <taxon>Bacteria</taxon>
        <taxon>Bacillati</taxon>
        <taxon>Chloroflexota</taxon>
        <taxon>Caldilineae</taxon>
        <taxon>Caldilineales</taxon>
        <taxon>Caldilineaceae</taxon>
        <taxon>Caldilinea</taxon>
    </lineage>
</organism>
<evidence type="ECO:0000313" key="3">
    <source>
        <dbReference type="EMBL" id="HDX31883.1"/>
    </source>
</evidence>
<dbReference type="PANTHER" id="PTHR34351:SF2">
    <property type="entry name" value="DUF58 DOMAIN-CONTAINING PROTEIN"/>
    <property type="match status" value="1"/>
</dbReference>
<proteinExistence type="predicted"/>
<feature type="domain" description="DUF58" evidence="2">
    <location>
        <begin position="219"/>
        <end position="364"/>
    </location>
</feature>
<comment type="caution">
    <text evidence="3">The sequence shown here is derived from an EMBL/GenBank/DDBJ whole genome shotgun (WGS) entry which is preliminary data.</text>
</comment>
<dbReference type="EMBL" id="DSMG01000102">
    <property type="protein sequence ID" value="HDX31883.1"/>
    <property type="molecule type" value="Genomic_DNA"/>
</dbReference>
<dbReference type="AlphaFoldDB" id="A0A7C1JB19"/>
<keyword evidence="1" id="KW-0472">Membrane</keyword>
<keyword evidence="1" id="KW-1133">Transmembrane helix</keyword>
<protein>
    <submittedName>
        <fullName evidence="3">DUF58 domain-containing protein</fullName>
    </submittedName>
</protein>
<keyword evidence="1" id="KW-0812">Transmembrane</keyword>
<reference evidence="3" key="1">
    <citation type="journal article" date="2020" name="mSystems">
        <title>Genome- and Community-Level Interaction Insights into Carbon Utilization and Element Cycling Functions of Hydrothermarchaeota in Hydrothermal Sediment.</title>
        <authorList>
            <person name="Zhou Z."/>
            <person name="Liu Y."/>
            <person name="Xu W."/>
            <person name="Pan J."/>
            <person name="Luo Z.H."/>
            <person name="Li M."/>
        </authorList>
    </citation>
    <scope>NUCLEOTIDE SEQUENCE [LARGE SCALE GENOMIC DNA]</scope>
    <source>
        <strain evidence="3">SpSt-289</strain>
    </source>
</reference>